<proteinExistence type="predicted"/>
<dbReference type="GeneID" id="63787297"/>
<evidence type="ECO:0000313" key="1">
    <source>
        <dbReference type="EMBL" id="ORY77306.1"/>
    </source>
</evidence>
<dbReference type="EMBL" id="MCFI01000020">
    <property type="protein sequence ID" value="ORY77306.1"/>
    <property type="molecule type" value="Genomic_DNA"/>
</dbReference>
<reference evidence="1 2" key="1">
    <citation type="submission" date="2016-07" db="EMBL/GenBank/DDBJ databases">
        <title>Pervasive Adenine N6-methylation of Active Genes in Fungi.</title>
        <authorList>
            <consortium name="DOE Joint Genome Institute"/>
            <person name="Mondo S.J."/>
            <person name="Dannebaum R.O."/>
            <person name="Kuo R.C."/>
            <person name="Labutti K."/>
            <person name="Haridas S."/>
            <person name="Kuo A."/>
            <person name="Salamov A."/>
            <person name="Ahrendt S.R."/>
            <person name="Lipzen A."/>
            <person name="Sullivan W."/>
            <person name="Andreopoulos W.B."/>
            <person name="Clum A."/>
            <person name="Lindquist E."/>
            <person name="Daum C."/>
            <person name="Ramamoorthy G.K."/>
            <person name="Gryganskyi A."/>
            <person name="Culley D."/>
            <person name="Magnuson J.K."/>
            <person name="James T.Y."/>
            <person name="O'Malley M.A."/>
            <person name="Stajich J.E."/>
            <person name="Spatafora J.W."/>
            <person name="Visel A."/>
            <person name="Grigoriev I.V."/>
        </authorList>
    </citation>
    <scope>NUCLEOTIDE SEQUENCE [LARGE SCALE GENOMIC DNA]</scope>
    <source>
        <strain evidence="1 2">12-1054</strain>
    </source>
</reference>
<organism evidence="1 2">
    <name type="scientific">Protomyces lactucae-debilis</name>
    <dbReference type="NCBI Taxonomy" id="2754530"/>
    <lineage>
        <taxon>Eukaryota</taxon>
        <taxon>Fungi</taxon>
        <taxon>Dikarya</taxon>
        <taxon>Ascomycota</taxon>
        <taxon>Taphrinomycotina</taxon>
        <taxon>Taphrinomycetes</taxon>
        <taxon>Taphrinales</taxon>
        <taxon>Protomycetaceae</taxon>
        <taxon>Protomyces</taxon>
    </lineage>
</organism>
<sequence>MCSLDFVGFELWPLCDSQPATDYNTTHGHCTEQRSTLDAHLCQCFLRFCLSSASDQQSQINAVLRNAVEPNLPSKWTANILVLVDATAKQEARLLALATDNEYARDLPNAFDPSRFPSSFAEPARQRQRASQQKQPSAILRIHLTTSLCLLIHYAVSNAFRRTI</sequence>
<dbReference type="AlphaFoldDB" id="A0A1Y2F1T2"/>
<keyword evidence="2" id="KW-1185">Reference proteome</keyword>
<evidence type="ECO:0000313" key="2">
    <source>
        <dbReference type="Proteomes" id="UP000193685"/>
    </source>
</evidence>
<protein>
    <submittedName>
        <fullName evidence="1">Uncharacterized protein</fullName>
    </submittedName>
</protein>
<name>A0A1Y2F1T2_PROLT</name>
<dbReference type="RefSeq" id="XP_040722927.1">
    <property type="nucleotide sequence ID" value="XM_040870698.1"/>
</dbReference>
<dbReference type="Proteomes" id="UP000193685">
    <property type="component" value="Unassembled WGS sequence"/>
</dbReference>
<gene>
    <name evidence="1" type="ORF">BCR37DRAFT_389132</name>
</gene>
<comment type="caution">
    <text evidence="1">The sequence shown here is derived from an EMBL/GenBank/DDBJ whole genome shotgun (WGS) entry which is preliminary data.</text>
</comment>
<accession>A0A1Y2F1T2</accession>